<evidence type="ECO:0000256" key="10">
    <source>
        <dbReference type="SAM" id="Phobius"/>
    </source>
</evidence>
<feature type="transmembrane region" description="Helical" evidence="10">
    <location>
        <begin position="312"/>
        <end position="331"/>
    </location>
</feature>
<dbReference type="EMBL" id="SMGR01000003">
    <property type="protein sequence ID" value="TCL00780.1"/>
    <property type="molecule type" value="Genomic_DNA"/>
</dbReference>
<evidence type="ECO:0000256" key="2">
    <source>
        <dbReference type="ARBA" id="ARBA00009186"/>
    </source>
</evidence>
<keyword evidence="6" id="KW-0201">Cytochrome c-type biogenesis</keyword>
<evidence type="ECO:0000259" key="11">
    <source>
        <dbReference type="Pfam" id="PF01578"/>
    </source>
</evidence>
<name>A0A4R1N2Z3_9RHOB</name>
<sequence>MIAELGHFMLCLALAAALIQATVPIWGAKAEHAAAMRVADTAAQVQFFAVASSFAALTYAFVVSDFSMRIVALNSHSMKPLLYKVTGVWANHEGSMLLWVLMLALFGVLIAFFGRVIHTPVRAIVLLVQAWIGVGFYLFLLLTSNPFERLPLPPLDGQGMNPLLQDPGVAFHPPLLYLGYVGFSTAFSFAVAALITGRVDPAWARWMRPWVLVAWSGLTAGIALGSWWAYYELGWGGFWFWDPVENASFMPWLIGTALLHSAIVVEKRNALLKWTILLAILTFSLSLIGTFLVRSGILTSVHAFATDPERGVFILLLLSIAIGGALSLFAWRAPQIEEGGVFALWSRESGLLVNNLLLTVACGIVFIGTLYPLGLELVTGDKITVGAPYFNSAFLPVFGVAMFLAGIGPFLSWKRASKDAVLRRAAKCGGVALFGAVVIAVIAPSVSTAGHIGVFVALFLAIATCQDIGARIGWQKSTLIVAFRRLIGLPRSAWGLYLGHFGLAVAAAGVVTVSVWSHEVILSVQPGAAVQVGPYEFVLQETKNERGANFQTTLAKVDVFNDDELISTLWPERRWYPVEQQPTTEAGIETKWHGDLYAVLGDPDGSGRHVVRYYYNAGVPWMWLGALLMSLAAVISLADRRLRVGAPAVRPKKMPSAQPAE</sequence>
<keyword evidence="7 10" id="KW-1133">Transmembrane helix</keyword>
<feature type="transmembrane region" description="Helical" evidence="10">
    <location>
        <begin position="124"/>
        <end position="142"/>
    </location>
</feature>
<dbReference type="AlphaFoldDB" id="A0A4R1N2Z3"/>
<evidence type="ECO:0000313" key="14">
    <source>
        <dbReference type="Proteomes" id="UP000295673"/>
    </source>
</evidence>
<evidence type="ECO:0000259" key="12">
    <source>
        <dbReference type="Pfam" id="PF16327"/>
    </source>
</evidence>
<keyword evidence="5 10" id="KW-0812">Transmembrane</keyword>
<dbReference type="InterPro" id="IPR002541">
    <property type="entry name" value="Cyt_c_assembly"/>
</dbReference>
<evidence type="ECO:0000256" key="3">
    <source>
        <dbReference type="ARBA" id="ARBA00022475"/>
    </source>
</evidence>
<dbReference type="PANTHER" id="PTHR43653:SF1">
    <property type="entry name" value="CYTOCHROME C-TYPE BIOGENESIS PROTEIN CCMF"/>
    <property type="match status" value="1"/>
</dbReference>
<dbReference type="Proteomes" id="UP000295673">
    <property type="component" value="Unassembled WGS sequence"/>
</dbReference>
<reference evidence="13 14" key="1">
    <citation type="submission" date="2019-03" db="EMBL/GenBank/DDBJ databases">
        <title>Genomic Encyclopedia of Archaeal and Bacterial Type Strains, Phase II (KMG-II): from individual species to whole genera.</title>
        <authorList>
            <person name="Goeker M."/>
        </authorList>
    </citation>
    <scope>NUCLEOTIDE SEQUENCE [LARGE SCALE GENOMIC DNA]</scope>
    <source>
        <strain evidence="13 14">DSM 26433</strain>
    </source>
</reference>
<evidence type="ECO:0000256" key="9">
    <source>
        <dbReference type="ARBA" id="ARBA00037230"/>
    </source>
</evidence>
<feature type="transmembrane region" description="Helical" evidence="10">
    <location>
        <begin position="621"/>
        <end position="638"/>
    </location>
</feature>
<feature type="transmembrane region" description="Helical" evidence="10">
    <location>
        <begin position="272"/>
        <end position="292"/>
    </location>
</feature>
<comment type="caution">
    <text evidence="13">The sequence shown here is derived from an EMBL/GenBank/DDBJ whole genome shotgun (WGS) entry which is preliminary data.</text>
</comment>
<feature type="transmembrane region" description="Helical" evidence="10">
    <location>
        <begin position="494"/>
        <end position="516"/>
    </location>
</feature>
<dbReference type="GO" id="GO:0017004">
    <property type="term" value="P:cytochrome complex assembly"/>
    <property type="evidence" value="ECO:0007669"/>
    <property type="project" value="UniProtKB-KW"/>
</dbReference>
<comment type="similarity">
    <text evidence="2">Belongs to the CcmF/CycK/Ccl1/NrfE/CcsA family.</text>
</comment>
<dbReference type="InterPro" id="IPR032523">
    <property type="entry name" value="CcmF_C"/>
</dbReference>
<feature type="transmembrane region" description="Helical" evidence="10">
    <location>
        <begin position="249"/>
        <end position="265"/>
    </location>
</feature>
<organism evidence="13 14">
    <name type="scientific">Shimia isoporae</name>
    <dbReference type="NCBI Taxonomy" id="647720"/>
    <lineage>
        <taxon>Bacteria</taxon>
        <taxon>Pseudomonadati</taxon>
        <taxon>Pseudomonadota</taxon>
        <taxon>Alphaproteobacteria</taxon>
        <taxon>Rhodobacterales</taxon>
        <taxon>Roseobacteraceae</taxon>
    </lineage>
</organism>
<dbReference type="PRINTS" id="PR01410">
    <property type="entry name" value="CCBIOGENESIS"/>
</dbReference>
<feature type="transmembrane region" description="Helical" evidence="10">
    <location>
        <begin position="393"/>
        <end position="413"/>
    </location>
</feature>
<feature type="domain" description="Cytochrome c assembly protein" evidence="11">
    <location>
        <begin position="89"/>
        <end position="295"/>
    </location>
</feature>
<evidence type="ECO:0000256" key="6">
    <source>
        <dbReference type="ARBA" id="ARBA00022748"/>
    </source>
</evidence>
<comment type="subcellular location">
    <subcellularLocation>
        <location evidence="1">Cell inner membrane</location>
        <topology evidence="1">Multi-pass membrane protein</topology>
    </subcellularLocation>
</comment>
<dbReference type="Pfam" id="PF01578">
    <property type="entry name" value="Cytochrom_C_asm"/>
    <property type="match status" value="1"/>
</dbReference>
<feature type="transmembrane region" description="Helical" evidence="10">
    <location>
        <begin position="209"/>
        <end position="229"/>
    </location>
</feature>
<feature type="transmembrane region" description="Helical" evidence="10">
    <location>
        <begin position="352"/>
        <end position="373"/>
    </location>
</feature>
<keyword evidence="4" id="KW-0997">Cell inner membrane</keyword>
<evidence type="ECO:0000256" key="7">
    <source>
        <dbReference type="ARBA" id="ARBA00022989"/>
    </source>
</evidence>
<keyword evidence="14" id="KW-1185">Reference proteome</keyword>
<keyword evidence="3" id="KW-1003">Cell membrane</keyword>
<gene>
    <name evidence="13" type="ORF">BXY66_3427</name>
</gene>
<feature type="transmembrane region" description="Helical" evidence="10">
    <location>
        <begin position="452"/>
        <end position="474"/>
    </location>
</feature>
<dbReference type="RefSeq" id="WP_132861529.1">
    <property type="nucleotide sequence ID" value="NZ_SMGR01000003.1"/>
</dbReference>
<evidence type="ECO:0000256" key="4">
    <source>
        <dbReference type="ARBA" id="ARBA00022519"/>
    </source>
</evidence>
<dbReference type="InterPro" id="IPR003568">
    <property type="entry name" value="Cyt_c_biogenesis_CcmF"/>
</dbReference>
<comment type="function">
    <text evidence="9">Required for the biogenesis of c-type cytochromes. Possible subunit of a heme lyase.</text>
</comment>
<dbReference type="Pfam" id="PF16327">
    <property type="entry name" value="CcmF_C"/>
    <property type="match status" value="1"/>
</dbReference>
<dbReference type="PANTHER" id="PTHR43653">
    <property type="entry name" value="CYTOCHROME C ASSEMBLY PROTEIN-RELATED"/>
    <property type="match status" value="1"/>
</dbReference>
<proteinExistence type="inferred from homology"/>
<dbReference type="PRINTS" id="PR01411">
    <property type="entry name" value="CCMFBIOGNSIS"/>
</dbReference>
<protein>
    <submittedName>
        <fullName evidence="13">Cytochrome c-type biogenesis protein CcmF</fullName>
    </submittedName>
</protein>
<dbReference type="GO" id="GO:0020037">
    <property type="term" value="F:heme binding"/>
    <property type="evidence" value="ECO:0007669"/>
    <property type="project" value="InterPro"/>
</dbReference>
<feature type="transmembrane region" description="Helical" evidence="10">
    <location>
        <begin position="177"/>
        <end position="197"/>
    </location>
</feature>
<feature type="transmembrane region" description="Helical" evidence="10">
    <location>
        <begin position="96"/>
        <end position="117"/>
    </location>
</feature>
<evidence type="ECO:0000256" key="8">
    <source>
        <dbReference type="ARBA" id="ARBA00023136"/>
    </source>
</evidence>
<evidence type="ECO:0000256" key="1">
    <source>
        <dbReference type="ARBA" id="ARBA00004429"/>
    </source>
</evidence>
<dbReference type="GO" id="GO:0015232">
    <property type="term" value="F:heme transmembrane transporter activity"/>
    <property type="evidence" value="ECO:0007669"/>
    <property type="project" value="InterPro"/>
</dbReference>
<dbReference type="NCBIfam" id="TIGR00353">
    <property type="entry name" value="nrfE"/>
    <property type="match status" value="1"/>
</dbReference>
<evidence type="ECO:0000256" key="5">
    <source>
        <dbReference type="ARBA" id="ARBA00022692"/>
    </source>
</evidence>
<feature type="transmembrane region" description="Helical" evidence="10">
    <location>
        <begin position="425"/>
        <end position="446"/>
    </location>
</feature>
<dbReference type="InterPro" id="IPR003567">
    <property type="entry name" value="Cyt_c_biogenesis"/>
</dbReference>
<dbReference type="NCBIfam" id="NF007691">
    <property type="entry name" value="PRK10369.1"/>
    <property type="match status" value="1"/>
</dbReference>
<dbReference type="OrthoDB" id="9761451at2"/>
<feature type="transmembrane region" description="Helical" evidence="10">
    <location>
        <begin position="43"/>
        <end position="63"/>
    </location>
</feature>
<accession>A0A4R1N2Z3</accession>
<keyword evidence="8 10" id="KW-0472">Membrane</keyword>
<dbReference type="GO" id="GO:0005886">
    <property type="term" value="C:plasma membrane"/>
    <property type="evidence" value="ECO:0007669"/>
    <property type="project" value="UniProtKB-SubCell"/>
</dbReference>
<evidence type="ECO:0000313" key="13">
    <source>
        <dbReference type="EMBL" id="TCL00780.1"/>
    </source>
</evidence>
<feature type="domain" description="Cytochrome c-type biogenesis protein CcmF C-terminal" evidence="12">
    <location>
        <begin position="315"/>
        <end position="640"/>
    </location>
</feature>